<dbReference type="WBParaSite" id="nRc.2.0.1.t44173-RA">
    <property type="protein sequence ID" value="nRc.2.0.1.t44173-RA"/>
    <property type="gene ID" value="nRc.2.0.1.g44173"/>
</dbReference>
<evidence type="ECO:0000313" key="2">
    <source>
        <dbReference type="WBParaSite" id="nRc.2.0.1.t44173-RA"/>
    </source>
</evidence>
<proteinExistence type="predicted"/>
<sequence length="86" mass="10005">MDLVKLKITNQCTFLRRFSANYRGDFLTGREKFTTDDAAYGYDFFTAAVQFAAFDHKTVFFKSDIQIEDSIVIFRITIGRFVNRIA</sequence>
<protein>
    <submittedName>
        <fullName evidence="2">Uncharacterized protein</fullName>
    </submittedName>
</protein>
<dbReference type="Proteomes" id="UP000887565">
    <property type="component" value="Unplaced"/>
</dbReference>
<keyword evidence="1" id="KW-1185">Reference proteome</keyword>
<accession>A0A915KZ04</accession>
<dbReference type="AlphaFoldDB" id="A0A915KZ04"/>
<reference evidence="2" key="1">
    <citation type="submission" date="2022-11" db="UniProtKB">
        <authorList>
            <consortium name="WormBaseParasite"/>
        </authorList>
    </citation>
    <scope>IDENTIFICATION</scope>
</reference>
<organism evidence="1 2">
    <name type="scientific">Romanomermis culicivorax</name>
    <name type="common">Nematode worm</name>
    <dbReference type="NCBI Taxonomy" id="13658"/>
    <lineage>
        <taxon>Eukaryota</taxon>
        <taxon>Metazoa</taxon>
        <taxon>Ecdysozoa</taxon>
        <taxon>Nematoda</taxon>
        <taxon>Enoplea</taxon>
        <taxon>Dorylaimia</taxon>
        <taxon>Mermithida</taxon>
        <taxon>Mermithoidea</taxon>
        <taxon>Mermithidae</taxon>
        <taxon>Romanomermis</taxon>
    </lineage>
</organism>
<name>A0A915KZ04_ROMCU</name>
<evidence type="ECO:0000313" key="1">
    <source>
        <dbReference type="Proteomes" id="UP000887565"/>
    </source>
</evidence>